<dbReference type="Pfam" id="PF04622">
    <property type="entry name" value="ERG2_Sigma1R"/>
    <property type="match status" value="1"/>
</dbReference>
<name>A0A0C9U206_SPHS4</name>
<evidence type="ECO:0000256" key="7">
    <source>
        <dbReference type="ARBA" id="ARBA00029435"/>
    </source>
</evidence>
<evidence type="ECO:0000256" key="6">
    <source>
        <dbReference type="ARBA" id="ARBA00023136"/>
    </source>
</evidence>
<sequence>QDRFYVFILTHLHSLAKDAVATHPNSTDLVIEHILSNLTDTYGDRAAIQTNTSPENWAFNNAGGAMGAMLIIHALITEYLIIFGTPLGMEGHTGRHTVDNYLHILEGEQWVFEAGELTKTVYTPGMVDHMSRGVVRQYKMHKGCWAMEYSRGWIPPMLPFALADSLTSTLDVSTLYNTVRITTREMIRNLVRGKI</sequence>
<reference evidence="9 10" key="1">
    <citation type="submission" date="2014-06" db="EMBL/GenBank/DDBJ databases">
        <title>Evolutionary Origins and Diversification of the Mycorrhizal Mutualists.</title>
        <authorList>
            <consortium name="DOE Joint Genome Institute"/>
            <consortium name="Mycorrhizal Genomics Consortium"/>
            <person name="Kohler A."/>
            <person name="Kuo A."/>
            <person name="Nagy L.G."/>
            <person name="Floudas D."/>
            <person name="Copeland A."/>
            <person name="Barry K.W."/>
            <person name="Cichocki N."/>
            <person name="Veneault-Fourrey C."/>
            <person name="LaButti K."/>
            <person name="Lindquist E.A."/>
            <person name="Lipzen A."/>
            <person name="Lundell T."/>
            <person name="Morin E."/>
            <person name="Murat C."/>
            <person name="Riley R."/>
            <person name="Ohm R."/>
            <person name="Sun H."/>
            <person name="Tunlid A."/>
            <person name="Henrissat B."/>
            <person name="Grigoriev I.V."/>
            <person name="Hibbett D.S."/>
            <person name="Martin F."/>
        </authorList>
    </citation>
    <scope>NUCLEOTIDE SEQUENCE [LARGE SCALE GENOMIC DNA]</scope>
    <source>
        <strain evidence="9 10">SS14</strain>
    </source>
</reference>
<keyword evidence="10" id="KW-1185">Reference proteome</keyword>
<evidence type="ECO:0000256" key="3">
    <source>
        <dbReference type="ARBA" id="ARBA00022692"/>
    </source>
</evidence>
<evidence type="ECO:0000256" key="8">
    <source>
        <dbReference type="RuleBase" id="RU368083"/>
    </source>
</evidence>
<comment type="function">
    <text evidence="8">Catalyzes the reaction which results in unsaturation at C-7 in the B ring of sterols.</text>
</comment>
<feature type="non-terminal residue" evidence="9">
    <location>
        <position position="1"/>
    </location>
</feature>
<keyword evidence="3" id="KW-0812">Transmembrane</keyword>
<evidence type="ECO:0000256" key="5">
    <source>
        <dbReference type="ARBA" id="ARBA00022989"/>
    </source>
</evidence>
<keyword evidence="4" id="KW-0256">Endoplasmic reticulum</keyword>
<dbReference type="AlphaFoldDB" id="A0A0C9U206"/>
<evidence type="ECO:0000256" key="1">
    <source>
        <dbReference type="ARBA" id="ARBA00004586"/>
    </source>
</evidence>
<dbReference type="OrthoDB" id="347124at2759"/>
<organism evidence="9 10">
    <name type="scientific">Sphaerobolus stellatus (strain SS14)</name>
    <dbReference type="NCBI Taxonomy" id="990650"/>
    <lineage>
        <taxon>Eukaryota</taxon>
        <taxon>Fungi</taxon>
        <taxon>Dikarya</taxon>
        <taxon>Basidiomycota</taxon>
        <taxon>Agaricomycotina</taxon>
        <taxon>Agaricomycetes</taxon>
        <taxon>Phallomycetidae</taxon>
        <taxon>Geastrales</taxon>
        <taxon>Sphaerobolaceae</taxon>
        <taxon>Sphaerobolus</taxon>
    </lineage>
</organism>
<comment type="subcellular location">
    <subcellularLocation>
        <location evidence="1">Endoplasmic reticulum membrane</location>
    </subcellularLocation>
</comment>
<comment type="similarity">
    <text evidence="2 8">Belongs to the ERG2 family.</text>
</comment>
<protein>
    <recommendedName>
        <fullName evidence="8">C-8 sterol isomerase</fullName>
        <ecNumber evidence="8">5.-.-.-</ecNumber>
    </recommendedName>
    <alternativeName>
        <fullName evidence="8">Delta-8--delta-7 sterol isomerase</fullName>
    </alternativeName>
</protein>
<keyword evidence="5" id="KW-1133">Transmembrane helix</keyword>
<dbReference type="HOGENOM" id="CLU_085469_0_0_1"/>
<comment type="pathway">
    <text evidence="7 8">Steroid metabolism; ergosterol biosynthesis.</text>
</comment>
<dbReference type="GO" id="GO:0006696">
    <property type="term" value="P:ergosterol biosynthetic process"/>
    <property type="evidence" value="ECO:0007669"/>
    <property type="project" value="TreeGrafter"/>
</dbReference>
<dbReference type="Proteomes" id="UP000054279">
    <property type="component" value="Unassembled WGS sequence"/>
</dbReference>
<keyword evidence="6" id="KW-0472">Membrane</keyword>
<dbReference type="UniPathway" id="UPA00768"/>
<accession>A0A0C9U206</accession>
<dbReference type="InterPro" id="IPR006716">
    <property type="entry name" value="ERG2_sigma1_rcpt-like"/>
</dbReference>
<gene>
    <name evidence="9" type="ORF">M422DRAFT_196346</name>
</gene>
<evidence type="ECO:0000256" key="2">
    <source>
        <dbReference type="ARBA" id="ARBA00007141"/>
    </source>
</evidence>
<dbReference type="PANTHER" id="PTHR10868">
    <property type="entry name" value="SIGMA 1-TYPE OPIOID RECEPTOR-RELATED"/>
    <property type="match status" value="1"/>
</dbReference>
<dbReference type="PANTHER" id="PTHR10868:SF1">
    <property type="entry name" value="SIGMA NON-OPIOID INTRACELLULAR RECEPTOR 1"/>
    <property type="match status" value="1"/>
</dbReference>
<dbReference type="EMBL" id="KN837810">
    <property type="protein sequence ID" value="KIJ23087.1"/>
    <property type="molecule type" value="Genomic_DNA"/>
</dbReference>
<evidence type="ECO:0000313" key="9">
    <source>
        <dbReference type="EMBL" id="KIJ23087.1"/>
    </source>
</evidence>
<proteinExistence type="inferred from homology"/>
<dbReference type="EC" id="5.-.-.-" evidence="8"/>
<evidence type="ECO:0000256" key="4">
    <source>
        <dbReference type="ARBA" id="ARBA00022824"/>
    </source>
</evidence>
<evidence type="ECO:0000313" key="10">
    <source>
        <dbReference type="Proteomes" id="UP000054279"/>
    </source>
</evidence>
<dbReference type="GO" id="GO:0005789">
    <property type="term" value="C:endoplasmic reticulum membrane"/>
    <property type="evidence" value="ECO:0007669"/>
    <property type="project" value="UniProtKB-SubCell"/>
</dbReference>